<protein>
    <recommendedName>
        <fullName evidence="4 14">Indolepyruvate oxidoreductase subunit IorA</fullName>
        <shortName evidence="14">IOR</shortName>
        <ecNumber evidence="3 14">1.2.7.8</ecNumber>
    </recommendedName>
    <alternativeName>
        <fullName evidence="12 14">Indolepyruvate ferredoxin oxidoreductase subunit alpha</fullName>
    </alternativeName>
</protein>
<keyword evidence="9 14" id="KW-0560">Oxidoreductase</keyword>
<dbReference type="Pfam" id="PF13237">
    <property type="entry name" value="Fer4_10"/>
    <property type="match status" value="1"/>
</dbReference>
<evidence type="ECO:0000256" key="2">
    <source>
        <dbReference type="ARBA" id="ARBA00011238"/>
    </source>
</evidence>
<keyword evidence="10 14" id="KW-0408">Iron</keyword>
<dbReference type="PANTHER" id="PTHR43710:SF5">
    <property type="entry name" value="INDOLEPYRUVATE FERREDOXIN OXIDOREDUCTASE ALPHA SUBUNIT"/>
    <property type="match status" value="1"/>
</dbReference>
<dbReference type="PIRSF" id="PIRSF006439">
    <property type="entry name" value="Indolepyruvate_ferr_oxidored"/>
    <property type="match status" value="1"/>
</dbReference>
<evidence type="ECO:0000256" key="15">
    <source>
        <dbReference type="PIRSR" id="PIRSR006439-50"/>
    </source>
</evidence>
<evidence type="ECO:0000256" key="4">
    <source>
        <dbReference type="ARBA" id="ARBA00017710"/>
    </source>
</evidence>
<dbReference type="Pfam" id="PF01855">
    <property type="entry name" value="POR_N"/>
    <property type="match status" value="1"/>
</dbReference>
<proteinExistence type="predicted"/>
<dbReference type="AlphaFoldDB" id="A0A9D1G7F5"/>
<dbReference type="EMBL" id="DVJS01000218">
    <property type="protein sequence ID" value="HIS98059.1"/>
    <property type="molecule type" value="Genomic_DNA"/>
</dbReference>
<organism evidence="17 18">
    <name type="scientific">Candidatus Scatomorpha pullistercoris</name>
    <dbReference type="NCBI Taxonomy" id="2840929"/>
    <lineage>
        <taxon>Bacteria</taxon>
        <taxon>Bacillati</taxon>
        <taxon>Bacillota</taxon>
        <taxon>Clostridia</taxon>
        <taxon>Eubacteriales</taxon>
        <taxon>Candidatus Scatomorpha</taxon>
    </lineage>
</organism>
<evidence type="ECO:0000256" key="14">
    <source>
        <dbReference type="PIRNR" id="PIRNR006439"/>
    </source>
</evidence>
<dbReference type="Gene3D" id="3.30.70.20">
    <property type="match status" value="1"/>
</dbReference>
<keyword evidence="7 14" id="KW-0479">Metal-binding</keyword>
<feature type="binding site" evidence="15">
    <location>
        <position position="577"/>
    </location>
    <ligand>
        <name>[4Fe-4S] cluster</name>
        <dbReference type="ChEBI" id="CHEBI:49883"/>
        <label>2</label>
    </ligand>
</feature>
<evidence type="ECO:0000259" key="16">
    <source>
        <dbReference type="PROSITE" id="PS51379"/>
    </source>
</evidence>
<comment type="subunit">
    <text evidence="2">Heterodimer of the IorA and IorB subunits.</text>
</comment>
<dbReference type="GO" id="GO:0051539">
    <property type="term" value="F:4 iron, 4 sulfur cluster binding"/>
    <property type="evidence" value="ECO:0007669"/>
    <property type="project" value="UniProtKB-UniRule"/>
</dbReference>
<dbReference type="CDD" id="cd02008">
    <property type="entry name" value="TPP_IOR_alpha"/>
    <property type="match status" value="1"/>
</dbReference>
<evidence type="ECO:0000256" key="8">
    <source>
        <dbReference type="ARBA" id="ARBA00022982"/>
    </source>
</evidence>
<dbReference type="EC" id="1.2.7.8" evidence="3 14"/>
<evidence type="ECO:0000256" key="1">
    <source>
        <dbReference type="ARBA" id="ARBA00002995"/>
    </source>
</evidence>
<evidence type="ECO:0000256" key="9">
    <source>
        <dbReference type="ARBA" id="ARBA00023002"/>
    </source>
</evidence>
<reference evidence="17" key="2">
    <citation type="journal article" date="2021" name="PeerJ">
        <title>Extensive microbial diversity within the chicken gut microbiome revealed by metagenomics and culture.</title>
        <authorList>
            <person name="Gilroy R."/>
            <person name="Ravi A."/>
            <person name="Getino M."/>
            <person name="Pursley I."/>
            <person name="Horton D.L."/>
            <person name="Alikhan N.F."/>
            <person name="Baker D."/>
            <person name="Gharbi K."/>
            <person name="Hall N."/>
            <person name="Watson M."/>
            <person name="Adriaenssens E.M."/>
            <person name="Foster-Nyarko E."/>
            <person name="Jarju S."/>
            <person name="Secka A."/>
            <person name="Antonio M."/>
            <person name="Oren A."/>
            <person name="Chaudhuri R.R."/>
            <person name="La Ragione R."/>
            <person name="Hildebrand F."/>
            <person name="Pallen M.J."/>
        </authorList>
    </citation>
    <scope>NUCLEOTIDE SEQUENCE</scope>
    <source>
        <strain evidence="17">ChiHecec3B27-6122</strain>
    </source>
</reference>
<keyword evidence="5 14" id="KW-0813">Transport</keyword>
<dbReference type="InterPro" id="IPR002880">
    <property type="entry name" value="Pyrv_Fd/Flavodoxin_OxRdtase_N"/>
</dbReference>
<dbReference type="CDD" id="cd07034">
    <property type="entry name" value="TPP_PYR_PFOR_IOR-alpha_like"/>
    <property type="match status" value="1"/>
</dbReference>
<accession>A0A9D1G7F5</accession>
<dbReference type="GO" id="GO:0030976">
    <property type="term" value="F:thiamine pyrophosphate binding"/>
    <property type="evidence" value="ECO:0007669"/>
    <property type="project" value="InterPro"/>
</dbReference>
<evidence type="ECO:0000256" key="12">
    <source>
        <dbReference type="ARBA" id="ARBA00030514"/>
    </source>
</evidence>
<feature type="binding site" evidence="15">
    <location>
        <position position="550"/>
    </location>
    <ligand>
        <name>[4Fe-4S] cluster</name>
        <dbReference type="ChEBI" id="CHEBI:49883"/>
        <label>1</label>
    </ligand>
</feature>
<keyword evidence="8 14" id="KW-0249">Electron transport</keyword>
<dbReference type="Proteomes" id="UP000886876">
    <property type="component" value="Unassembled WGS sequence"/>
</dbReference>
<feature type="domain" description="4Fe-4S ferredoxin-type" evidence="16">
    <location>
        <begin position="565"/>
        <end position="594"/>
    </location>
</feature>
<dbReference type="Pfam" id="PF02775">
    <property type="entry name" value="TPP_enzyme_C"/>
    <property type="match status" value="1"/>
</dbReference>
<dbReference type="InterPro" id="IPR017721">
    <property type="entry name" value="IorA"/>
</dbReference>
<keyword evidence="11 14" id="KW-0411">Iron-sulfur</keyword>
<dbReference type="InterPro" id="IPR017900">
    <property type="entry name" value="4Fe4S_Fe_S_CS"/>
</dbReference>
<evidence type="ECO:0000313" key="18">
    <source>
        <dbReference type="Proteomes" id="UP000886876"/>
    </source>
</evidence>
<dbReference type="InterPro" id="IPR017896">
    <property type="entry name" value="4Fe4S_Fe-S-bd"/>
</dbReference>
<comment type="cofactor">
    <cofactor evidence="14 15">
        <name>[4Fe-4S] cluster</name>
        <dbReference type="ChEBI" id="CHEBI:49883"/>
    </cofactor>
    <text evidence="14 15">Binds 2 [4Fe-4S] clusters. In this family the first cluster has a non-standard and varying [4Fe-4S] binding motif CX(2)CX(2)CX(4-5)CP.</text>
</comment>
<dbReference type="SUPFAM" id="SSF52922">
    <property type="entry name" value="TK C-terminal domain-like"/>
    <property type="match status" value="1"/>
</dbReference>
<comment type="catalytic activity">
    <reaction evidence="13 14">
        <text>indole-3-pyruvate + 2 oxidized [2Fe-2S]-[ferredoxin] + CoA = (indol-3-yl)acetyl-CoA + 2 reduced [2Fe-2S]-[ferredoxin] + CO2 + H(+)</text>
        <dbReference type="Rhea" id="RHEA:12645"/>
        <dbReference type="Rhea" id="RHEA-COMP:10000"/>
        <dbReference type="Rhea" id="RHEA-COMP:10001"/>
        <dbReference type="ChEBI" id="CHEBI:15378"/>
        <dbReference type="ChEBI" id="CHEBI:16526"/>
        <dbReference type="ChEBI" id="CHEBI:17640"/>
        <dbReference type="ChEBI" id="CHEBI:33737"/>
        <dbReference type="ChEBI" id="CHEBI:33738"/>
        <dbReference type="ChEBI" id="CHEBI:57271"/>
        <dbReference type="ChEBI" id="CHEBI:57287"/>
        <dbReference type="EC" id="1.2.7.8"/>
    </reaction>
</comment>
<evidence type="ECO:0000256" key="5">
    <source>
        <dbReference type="ARBA" id="ARBA00022448"/>
    </source>
</evidence>
<dbReference type="PANTHER" id="PTHR43710">
    <property type="entry name" value="2-HYDROXYACYL-COA LYASE"/>
    <property type="match status" value="1"/>
</dbReference>
<reference evidence="17" key="1">
    <citation type="submission" date="2020-10" db="EMBL/GenBank/DDBJ databases">
        <authorList>
            <person name="Gilroy R."/>
        </authorList>
    </citation>
    <scope>NUCLEOTIDE SEQUENCE</scope>
    <source>
        <strain evidence="17">ChiHecec3B27-6122</strain>
    </source>
</reference>
<keyword evidence="6 14" id="KW-0004">4Fe-4S</keyword>
<dbReference type="FunFam" id="3.40.50.970:FF:000039">
    <property type="entry name" value="Indolepyruvate oxidoreductase subunit IorA"/>
    <property type="match status" value="1"/>
</dbReference>
<dbReference type="SUPFAM" id="SSF54862">
    <property type="entry name" value="4Fe-4S ferredoxins"/>
    <property type="match status" value="1"/>
</dbReference>
<evidence type="ECO:0000313" key="17">
    <source>
        <dbReference type="EMBL" id="HIS98059.1"/>
    </source>
</evidence>
<dbReference type="InterPro" id="IPR009014">
    <property type="entry name" value="Transketo_C/PFOR_II"/>
</dbReference>
<dbReference type="GO" id="GO:0046872">
    <property type="term" value="F:metal ion binding"/>
    <property type="evidence" value="ECO:0007669"/>
    <property type="project" value="UniProtKB-UniRule"/>
</dbReference>
<comment type="caution">
    <text evidence="17">The sequence shown here is derived from an EMBL/GenBank/DDBJ whole genome shotgun (WGS) entry which is preliminary data.</text>
</comment>
<evidence type="ECO:0000256" key="3">
    <source>
        <dbReference type="ARBA" id="ARBA00012812"/>
    </source>
</evidence>
<feature type="binding site" evidence="15">
    <location>
        <position position="580"/>
    </location>
    <ligand>
        <name>[4Fe-4S] cluster</name>
        <dbReference type="ChEBI" id="CHEBI:49883"/>
        <label>2</label>
    </ligand>
</feature>
<dbReference type="PROSITE" id="PS00198">
    <property type="entry name" value="4FE4S_FER_1"/>
    <property type="match status" value="1"/>
</dbReference>
<name>A0A9D1G7F5_9FIRM</name>
<evidence type="ECO:0000256" key="6">
    <source>
        <dbReference type="ARBA" id="ARBA00022485"/>
    </source>
</evidence>
<feature type="binding site" evidence="15">
    <location>
        <position position="547"/>
    </location>
    <ligand>
        <name>[4Fe-4S] cluster</name>
        <dbReference type="ChEBI" id="CHEBI:49883"/>
        <label>1</label>
    </ligand>
</feature>
<evidence type="ECO:0000256" key="7">
    <source>
        <dbReference type="ARBA" id="ARBA00022723"/>
    </source>
</evidence>
<dbReference type="PROSITE" id="PS51379">
    <property type="entry name" value="4FE4S_FER_2"/>
    <property type="match status" value="2"/>
</dbReference>
<feature type="binding site" evidence="15">
    <location>
        <position position="555"/>
    </location>
    <ligand>
        <name>[4Fe-4S] cluster</name>
        <dbReference type="ChEBI" id="CHEBI:49883"/>
        <label>2</label>
    </ligand>
</feature>
<gene>
    <name evidence="17" type="primary">iorA</name>
    <name evidence="17" type="ORF">IAD42_08795</name>
</gene>
<dbReference type="GO" id="GO:0043805">
    <property type="term" value="F:indolepyruvate ferredoxin oxidoreductase activity"/>
    <property type="evidence" value="ECO:0007669"/>
    <property type="project" value="UniProtKB-UniRule"/>
</dbReference>
<dbReference type="NCBIfam" id="TIGR03336">
    <property type="entry name" value="IOR_alpha"/>
    <property type="match status" value="1"/>
</dbReference>
<comment type="function">
    <text evidence="1 14">Catalyzes the ferredoxin-dependent oxidative decarboxylation of arylpyruvates.</text>
</comment>
<feature type="binding site" evidence="15">
    <location>
        <position position="544"/>
    </location>
    <ligand>
        <name>[4Fe-4S] cluster</name>
        <dbReference type="ChEBI" id="CHEBI:49883"/>
        <label>1</label>
    </ligand>
</feature>
<dbReference type="Gene3D" id="3.40.50.970">
    <property type="match status" value="2"/>
</dbReference>
<dbReference type="SUPFAM" id="SSF52518">
    <property type="entry name" value="Thiamin diphosphate-binding fold (THDP-binding)"/>
    <property type="match status" value="2"/>
</dbReference>
<feature type="binding site" evidence="15">
    <location>
        <position position="584"/>
    </location>
    <ligand>
        <name>[4Fe-4S] cluster</name>
        <dbReference type="ChEBI" id="CHEBI:49883"/>
        <label>1</label>
    </ligand>
</feature>
<feature type="binding site" evidence="15">
    <location>
        <position position="574"/>
    </location>
    <ligand>
        <name>[4Fe-4S] cluster</name>
        <dbReference type="ChEBI" id="CHEBI:49883"/>
        <label>2</label>
    </ligand>
</feature>
<dbReference type="InterPro" id="IPR029061">
    <property type="entry name" value="THDP-binding"/>
</dbReference>
<dbReference type="InterPro" id="IPR045025">
    <property type="entry name" value="HACL1-like"/>
</dbReference>
<dbReference type="InterPro" id="IPR011766">
    <property type="entry name" value="TPP_enzyme_TPP-bd"/>
</dbReference>
<feature type="domain" description="4Fe-4S ferredoxin-type" evidence="16">
    <location>
        <begin position="535"/>
        <end position="563"/>
    </location>
</feature>
<evidence type="ECO:0000256" key="10">
    <source>
        <dbReference type="ARBA" id="ARBA00023004"/>
    </source>
</evidence>
<evidence type="ECO:0000256" key="11">
    <source>
        <dbReference type="ARBA" id="ARBA00023014"/>
    </source>
</evidence>
<sequence length="594" mass="64430">MAKNLMTGNEAVARGLYEAGVAFASAYPGTPSTEILENVAEKYKDSITCEWAPNEKVAFEAAVGASFVGGRSFAAMKHVGLNVAADPLLTFAYTGVNGGMVFVSADDPGLHSSQNEQDNRFYARMGKFIMLEPSDSQEAKDMAVMGYELSERFDSPVMLRMTTRVCHSKSLVEFGEVQEPKKKEYVKNRAKYDPVPAMAKGMHTAVEKRWAKLLEYTEECPLNREEWHTDEVGIVSAGVAYQYAREVYGDSASYFKCGMTSPMPIESVRKFAAKVKKLYVVEELEPYMEDLLRAAGIECTGKKLVPIEGELNPDIVRKALTGEVVPTMEYDKSVVPGRPPMLCAGCPHVGLFYELGKFKDVIAIGDIGCYALSGNPPLNAKDFALCMGSGFSMAHGAAKIMAKFGENKKIVGVVGDSTFFHTGMNSMLDAVYNHSNATLIVVDNRITGMTGHQENPGSGYTITGEHAYPADIEGVARAFGMTEIYKVNPMDLEATRKALKAAIEYDGPSLVITRYPCALKKRSPEDKAEFGTDRTPYEIDAEACIGCKSCLRLGCPAISFDAEAKKANIDRVACAGCGVCAQVCPKKAMGKVGG</sequence>
<evidence type="ECO:0000256" key="13">
    <source>
        <dbReference type="ARBA" id="ARBA00048332"/>
    </source>
</evidence>